<dbReference type="PIRSF" id="PIRSF000390">
    <property type="entry name" value="PLP_StrS"/>
    <property type="match status" value="1"/>
</dbReference>
<evidence type="ECO:0000313" key="6">
    <source>
        <dbReference type="Proteomes" id="UP000229370"/>
    </source>
</evidence>
<comment type="cofactor">
    <cofactor evidence="1">
        <name>pyridoxal 5'-phosphate</name>
        <dbReference type="ChEBI" id="CHEBI:597326"/>
    </cofactor>
</comment>
<dbReference type="Proteomes" id="UP000229370">
    <property type="component" value="Unassembled WGS sequence"/>
</dbReference>
<protein>
    <submittedName>
        <fullName evidence="5">Lipopolysaccharide biosynthesis protein RfbH</fullName>
    </submittedName>
</protein>
<dbReference type="InterPro" id="IPR015421">
    <property type="entry name" value="PyrdxlP-dep_Trfase_major"/>
</dbReference>
<dbReference type="CDD" id="cd00616">
    <property type="entry name" value="AHBA_syn"/>
    <property type="match status" value="1"/>
</dbReference>
<dbReference type="InterPro" id="IPR015424">
    <property type="entry name" value="PyrdxlP-dep_Trfase"/>
</dbReference>
<comment type="caution">
    <text evidence="5">The sequence shown here is derived from an EMBL/GenBank/DDBJ whole genome shotgun (WGS) entry which is preliminary data.</text>
</comment>
<dbReference type="AlphaFoldDB" id="A0A2M8GNT1"/>
<evidence type="ECO:0000256" key="4">
    <source>
        <dbReference type="RuleBase" id="RU004508"/>
    </source>
</evidence>
<dbReference type="InterPro" id="IPR015422">
    <property type="entry name" value="PyrdxlP-dep_Trfase_small"/>
</dbReference>
<proteinExistence type="inferred from homology"/>
<dbReference type="InterPro" id="IPR000653">
    <property type="entry name" value="DegT/StrS_aminotransferase"/>
</dbReference>
<dbReference type="Gene3D" id="3.90.1150.10">
    <property type="entry name" value="Aspartate Aminotransferase, domain 1"/>
    <property type="match status" value="1"/>
</dbReference>
<gene>
    <name evidence="5" type="ORF">CO007_01040</name>
</gene>
<name>A0A2M8GNT1_9BACT</name>
<organism evidence="5 6">
    <name type="scientific">Candidatus Roizmanbacteria bacterium CG_4_8_14_3_um_filter_36_10</name>
    <dbReference type="NCBI Taxonomy" id="1974834"/>
    <lineage>
        <taxon>Bacteria</taxon>
        <taxon>Candidatus Roizmaniibacteriota</taxon>
    </lineage>
</organism>
<dbReference type="GO" id="GO:0000271">
    <property type="term" value="P:polysaccharide biosynthetic process"/>
    <property type="evidence" value="ECO:0007669"/>
    <property type="project" value="TreeGrafter"/>
</dbReference>
<dbReference type="GO" id="GO:0008483">
    <property type="term" value="F:transaminase activity"/>
    <property type="evidence" value="ECO:0007669"/>
    <property type="project" value="TreeGrafter"/>
</dbReference>
<dbReference type="EMBL" id="PFQK01000023">
    <property type="protein sequence ID" value="PJC82139.1"/>
    <property type="molecule type" value="Genomic_DNA"/>
</dbReference>
<accession>A0A2M8GNT1</accession>
<evidence type="ECO:0000256" key="2">
    <source>
        <dbReference type="ARBA" id="ARBA00022898"/>
    </source>
</evidence>
<dbReference type="PANTHER" id="PTHR30244">
    <property type="entry name" value="TRANSAMINASE"/>
    <property type="match status" value="1"/>
</dbReference>
<evidence type="ECO:0000313" key="5">
    <source>
        <dbReference type="EMBL" id="PJC82139.1"/>
    </source>
</evidence>
<dbReference type="SUPFAM" id="SSF53383">
    <property type="entry name" value="PLP-dependent transferases"/>
    <property type="match status" value="1"/>
</dbReference>
<dbReference type="Gene3D" id="3.40.640.10">
    <property type="entry name" value="Type I PLP-dependent aspartate aminotransferase-like (Major domain)"/>
    <property type="match status" value="1"/>
</dbReference>
<comment type="similarity">
    <text evidence="3 4">Belongs to the DegT/DnrJ/EryC1 family.</text>
</comment>
<reference evidence="6" key="1">
    <citation type="submission" date="2017-09" db="EMBL/GenBank/DDBJ databases">
        <title>Depth-based differentiation of microbial function through sediment-hosted aquifers and enrichment of novel symbionts in the deep terrestrial subsurface.</title>
        <authorList>
            <person name="Probst A.J."/>
            <person name="Ladd B."/>
            <person name="Jarett J.K."/>
            <person name="Geller-Mcgrath D.E."/>
            <person name="Sieber C.M.K."/>
            <person name="Emerson J.B."/>
            <person name="Anantharaman K."/>
            <person name="Thomas B.C."/>
            <person name="Malmstrom R."/>
            <person name="Stieglmeier M."/>
            <person name="Klingl A."/>
            <person name="Woyke T."/>
            <person name="Ryan C.M."/>
            <person name="Banfield J.F."/>
        </authorList>
    </citation>
    <scope>NUCLEOTIDE SEQUENCE [LARGE SCALE GENOMIC DNA]</scope>
</reference>
<sequence>MKRKYIPVSGKVFDKNEINNAIKVAKTGWWTEGEFSKLFEKDFKQFLGVRYVSLANSGSSANLLALYSLTSKVFGKRALKPGDEFITTSVAFPTTVNPGVMFGMKAVFIDAELDTLNIDASKIGKAITKKTKLIMIAHTLGRPFDLKKITALCKKYNLWLIEDCCDALGSKYDGQMVGTFGDIATFSFYPAHIITMGEGGAAITNNPLIHRSMRQFRDWGRDCWCDTGHDNTCGKRFGWKIGDLPAGYDHKYIYSQMGFNLKLTDFQAAIGVAQMKKLPGFIKKRQENYRSLYTFFKQYPQYFHLMSVNKLNDTSYFGFPLLVRTNINFTRNDFTKYLEENGIGTRNIFSGNILRHPAYSTVKKKYRVVGKQENADVIMNSAFWLGVWPGIKDKDITYIKKKITDFLKS</sequence>
<dbReference type="FunFam" id="3.40.640.10:FF:000079">
    <property type="entry name" value="LPS biosynthesis protein"/>
    <property type="match status" value="1"/>
</dbReference>
<evidence type="ECO:0000256" key="3">
    <source>
        <dbReference type="ARBA" id="ARBA00037999"/>
    </source>
</evidence>
<dbReference type="NCBIfam" id="NF011936">
    <property type="entry name" value="PRK15407.1"/>
    <property type="match status" value="1"/>
</dbReference>
<evidence type="ECO:0000256" key="1">
    <source>
        <dbReference type="ARBA" id="ARBA00001933"/>
    </source>
</evidence>
<dbReference type="Pfam" id="PF01041">
    <property type="entry name" value="DegT_DnrJ_EryC1"/>
    <property type="match status" value="1"/>
</dbReference>
<dbReference type="GO" id="GO:0030170">
    <property type="term" value="F:pyridoxal phosphate binding"/>
    <property type="evidence" value="ECO:0007669"/>
    <property type="project" value="TreeGrafter"/>
</dbReference>
<keyword evidence="2 4" id="KW-0663">Pyridoxal phosphate</keyword>
<dbReference type="PANTHER" id="PTHR30244:SF34">
    <property type="entry name" value="DTDP-4-AMINO-4,6-DIDEOXYGALACTOSE TRANSAMINASE"/>
    <property type="match status" value="1"/>
</dbReference>